<protein>
    <submittedName>
        <fullName evidence="1">Uncharacterized protein</fullName>
    </submittedName>
</protein>
<reference evidence="1 2" key="1">
    <citation type="journal article" date="2015" name="PLoS Negl. Trop. Dis.">
        <title>Distribution of Plasmids in Distinct Leptospira Pathogenic Species.</title>
        <authorList>
            <person name="Wang Y."/>
            <person name="Zhuang X."/>
            <person name="Zhong Y."/>
            <person name="Zhang C."/>
            <person name="Zhang Y."/>
            <person name="Zeng L."/>
            <person name="Zhu Y."/>
            <person name="He P."/>
            <person name="Dong K."/>
            <person name="Pal U."/>
            <person name="Guo X."/>
            <person name="Qin J."/>
        </authorList>
    </citation>
    <scope>NUCLEOTIDE SEQUENCE [LARGE SCALE GENOMIC DNA]</scope>
    <source>
        <strain evidence="1 2">56604</strain>
    </source>
</reference>
<evidence type="ECO:0000313" key="2">
    <source>
        <dbReference type="Proteomes" id="UP000058857"/>
    </source>
</evidence>
<organism evidence="1">
    <name type="scientific">Leptospira borgpetersenii serovar Ballum</name>
    <dbReference type="NCBI Taxonomy" id="280505"/>
    <lineage>
        <taxon>Bacteria</taxon>
        <taxon>Pseudomonadati</taxon>
        <taxon>Spirochaetota</taxon>
        <taxon>Spirochaetia</taxon>
        <taxon>Leptospirales</taxon>
        <taxon>Leptospiraceae</taxon>
        <taxon>Leptospira</taxon>
    </lineage>
</organism>
<name>A0A0S2IPC1_LEPBO</name>
<proteinExistence type="predicted"/>
<evidence type="ECO:0000313" key="1">
    <source>
        <dbReference type="EMBL" id="ALO25458.1"/>
    </source>
</evidence>
<sequence>MMTRFFDLFSSKILFPELNSYQSPKEGWNGSPEENCRG</sequence>
<dbReference type="AlphaFoldDB" id="A0A0S2IPC1"/>
<accession>A0A0S2IPC1</accession>
<gene>
    <name evidence="1" type="ORF">LBBP_01151</name>
</gene>
<dbReference type="EMBL" id="CP012029">
    <property type="protein sequence ID" value="ALO25458.1"/>
    <property type="molecule type" value="Genomic_DNA"/>
</dbReference>
<dbReference type="Proteomes" id="UP000058857">
    <property type="component" value="Chromosome 1"/>
</dbReference>